<reference evidence="4" key="1">
    <citation type="journal article" date="2021" name="PeerJ">
        <title>Extensive microbial diversity within the chicken gut microbiome revealed by metagenomics and culture.</title>
        <authorList>
            <person name="Gilroy R."/>
            <person name="Ravi A."/>
            <person name="Getino M."/>
            <person name="Pursley I."/>
            <person name="Horton D.L."/>
            <person name="Alikhan N.F."/>
            <person name="Baker D."/>
            <person name="Gharbi K."/>
            <person name="Hall N."/>
            <person name="Watson M."/>
            <person name="Adriaenssens E.M."/>
            <person name="Foster-Nyarko E."/>
            <person name="Jarju S."/>
            <person name="Secka A."/>
            <person name="Antonio M."/>
            <person name="Oren A."/>
            <person name="Chaudhuri R.R."/>
            <person name="La Ragione R."/>
            <person name="Hildebrand F."/>
            <person name="Pallen M.J."/>
        </authorList>
    </citation>
    <scope>NUCLEOTIDE SEQUENCE</scope>
    <source>
        <strain evidence="4">14975</strain>
    </source>
</reference>
<proteinExistence type="predicted"/>
<evidence type="ECO:0000259" key="3">
    <source>
        <dbReference type="PROSITE" id="PS50893"/>
    </source>
</evidence>
<dbReference type="SUPFAM" id="SSF52540">
    <property type="entry name" value="P-loop containing nucleoside triphosphate hydrolases"/>
    <property type="match status" value="2"/>
</dbReference>
<dbReference type="Pfam" id="PF00005">
    <property type="entry name" value="ABC_tran"/>
    <property type="match status" value="2"/>
</dbReference>
<dbReference type="PANTHER" id="PTHR43038">
    <property type="entry name" value="ATP-BINDING CASSETTE, SUB-FAMILY H, MEMBER 1"/>
    <property type="match status" value="1"/>
</dbReference>
<dbReference type="InterPro" id="IPR003593">
    <property type="entry name" value="AAA+_ATPase"/>
</dbReference>
<comment type="caution">
    <text evidence="4">The sequence shown here is derived from an EMBL/GenBank/DDBJ whole genome shotgun (WGS) entry which is preliminary data.</text>
</comment>
<dbReference type="PANTHER" id="PTHR43038:SF3">
    <property type="entry name" value="ABC TRANSPORTER G FAMILY MEMBER 20 ISOFORM X1"/>
    <property type="match status" value="1"/>
</dbReference>
<dbReference type="InterPro" id="IPR017871">
    <property type="entry name" value="ABC_transporter-like_CS"/>
</dbReference>
<sequence>MEGSPPISVRAQASGLCYRYADDEGAAEALHELSFDWRKGEVLGLIGPDGAGKTTLLRLMAGLLRPSAGELRLLGLDPVRDHARLSRQVGYMPQRFSLYEDLTVQENLRLCASLRGVPRREALAQEPELLEAAGLAPFRSRLAGKLSGGMRQKLALIATLAGRPPLLLLDEPGVGVDPLSRRELWGLVNGSRGAGRSVIWSTAYLDEAARCDRVCLLHRGRLRFLGVPGDLLRPLRGRVLTLELAPSERLRMLRVLAAHPAVRDAMIEGSRLRLLLRRGATAADVSGGPGVEGPAGEALLRLRPAEPHFEEAFIDLMDEQDGGPSVKAPPSLAAAAEPSEEVVIRTVGLTRRFGSFVATEDLNLAVRRGEIFGLLGANGAGKTTAFRMMCGLLRPSSGRAEILGIDLARDARRARAHLGYMAQKFSLYGNLTVEQNLRFFASVYGLKGEAAERRIAELAENYELTSRLRCGAASLPQGLKQRLSMACAVLHRPEFLFLDEPTSGVDPFARRAFWHEMNAMAAQGVTIIVTTHFMDEAQYMHRLVIMNRGRVIAEGEPEALKAAAASADCPSPTMEEAFIRYIEREGGD</sequence>
<dbReference type="PROSITE" id="PS00211">
    <property type="entry name" value="ABC_TRANSPORTER_1"/>
    <property type="match status" value="1"/>
</dbReference>
<gene>
    <name evidence="4" type="ORF">H9862_04680</name>
</gene>
<evidence type="ECO:0000256" key="1">
    <source>
        <dbReference type="ARBA" id="ARBA00022741"/>
    </source>
</evidence>
<protein>
    <submittedName>
        <fullName evidence="4">ATP-binding cassette domain-containing protein</fullName>
    </submittedName>
</protein>
<feature type="domain" description="ABC transporter" evidence="3">
    <location>
        <begin position="344"/>
        <end position="573"/>
    </location>
</feature>
<feature type="domain" description="ABC transporter" evidence="3">
    <location>
        <begin position="11"/>
        <end position="244"/>
    </location>
</feature>
<keyword evidence="2 4" id="KW-0067">ATP-binding</keyword>
<dbReference type="PROSITE" id="PS50893">
    <property type="entry name" value="ABC_TRANSPORTER_2"/>
    <property type="match status" value="2"/>
</dbReference>
<dbReference type="Gene3D" id="3.40.50.300">
    <property type="entry name" value="P-loop containing nucleotide triphosphate hydrolases"/>
    <property type="match status" value="2"/>
</dbReference>
<dbReference type="GO" id="GO:0005524">
    <property type="term" value="F:ATP binding"/>
    <property type="evidence" value="ECO:0007669"/>
    <property type="project" value="UniProtKB-KW"/>
</dbReference>
<accession>A0A9D1VBE9</accession>
<dbReference type="SMART" id="SM00382">
    <property type="entry name" value="AAA"/>
    <property type="match status" value="2"/>
</dbReference>
<name>A0A9D1VBE9_9BACT</name>
<reference evidence="4" key="2">
    <citation type="submission" date="2021-04" db="EMBL/GenBank/DDBJ databases">
        <authorList>
            <person name="Gilroy R."/>
        </authorList>
    </citation>
    <scope>NUCLEOTIDE SEQUENCE</scope>
    <source>
        <strain evidence="4">14975</strain>
    </source>
</reference>
<dbReference type="CDD" id="cd03230">
    <property type="entry name" value="ABC_DR_subfamily_A"/>
    <property type="match status" value="2"/>
</dbReference>
<dbReference type="GO" id="GO:0016887">
    <property type="term" value="F:ATP hydrolysis activity"/>
    <property type="evidence" value="ECO:0007669"/>
    <property type="project" value="InterPro"/>
</dbReference>
<evidence type="ECO:0000256" key="2">
    <source>
        <dbReference type="ARBA" id="ARBA00022840"/>
    </source>
</evidence>
<dbReference type="AlphaFoldDB" id="A0A9D1VBE9"/>
<dbReference type="InterPro" id="IPR027417">
    <property type="entry name" value="P-loop_NTPase"/>
</dbReference>
<keyword evidence="1" id="KW-0547">Nucleotide-binding</keyword>
<evidence type="ECO:0000313" key="4">
    <source>
        <dbReference type="EMBL" id="HIX19884.1"/>
    </source>
</evidence>
<evidence type="ECO:0000313" key="5">
    <source>
        <dbReference type="Proteomes" id="UP000823964"/>
    </source>
</evidence>
<dbReference type="Proteomes" id="UP000823964">
    <property type="component" value="Unassembled WGS sequence"/>
</dbReference>
<organism evidence="4 5">
    <name type="scientific">Candidatus Akkermansia intestinigallinarum</name>
    <dbReference type="NCBI Taxonomy" id="2838431"/>
    <lineage>
        <taxon>Bacteria</taxon>
        <taxon>Pseudomonadati</taxon>
        <taxon>Verrucomicrobiota</taxon>
        <taxon>Verrucomicrobiia</taxon>
        <taxon>Verrucomicrobiales</taxon>
        <taxon>Akkermansiaceae</taxon>
        <taxon>Akkermansia</taxon>
    </lineage>
</organism>
<dbReference type="InterPro" id="IPR003439">
    <property type="entry name" value="ABC_transporter-like_ATP-bd"/>
</dbReference>
<dbReference type="EMBL" id="DXFQ01000081">
    <property type="protein sequence ID" value="HIX19884.1"/>
    <property type="molecule type" value="Genomic_DNA"/>
</dbReference>